<evidence type="ECO:0000256" key="6">
    <source>
        <dbReference type="ARBA" id="ARBA00022475"/>
    </source>
</evidence>
<feature type="transmembrane region" description="Helical" evidence="12">
    <location>
        <begin position="6"/>
        <end position="27"/>
    </location>
</feature>
<evidence type="ECO:0000256" key="12">
    <source>
        <dbReference type="RuleBase" id="RU363101"/>
    </source>
</evidence>
<evidence type="ECO:0000256" key="7">
    <source>
        <dbReference type="ARBA" id="ARBA00022519"/>
    </source>
</evidence>
<keyword evidence="11 12" id="KW-0472">Membrane</keyword>
<gene>
    <name evidence="13" type="ORF">EDC90_1003114</name>
</gene>
<keyword evidence="10 12" id="KW-1133">Transmembrane helix</keyword>
<dbReference type="InterPro" id="IPR007078">
    <property type="entry name" value="Haem_export_protD_CcmD"/>
</dbReference>
<evidence type="ECO:0000256" key="3">
    <source>
        <dbReference type="ARBA" id="ARBA00008741"/>
    </source>
</evidence>
<sequence length="56" mass="6208">MDHAFFVFSSYGASALVFCALVLWLIVDGRARKRELAALEKSGARRRSDHNAKDGP</sequence>
<comment type="function">
    <text evidence="1 12">Required for the export of heme to the periplasm for the biogenesis of c-type cytochromes.</text>
</comment>
<evidence type="ECO:0000256" key="1">
    <source>
        <dbReference type="ARBA" id="ARBA00002442"/>
    </source>
</evidence>
<keyword evidence="7 12" id="KW-0997">Cell inner membrane</keyword>
<accession>A0A4R3NVZ8</accession>
<dbReference type="RefSeq" id="WP_132308727.1">
    <property type="nucleotide sequence ID" value="NZ_SMAR01000003.1"/>
</dbReference>
<keyword evidence="8 12" id="KW-0812">Transmembrane</keyword>
<evidence type="ECO:0000256" key="8">
    <source>
        <dbReference type="ARBA" id="ARBA00022692"/>
    </source>
</evidence>
<dbReference type="GO" id="GO:0005886">
    <property type="term" value="C:plasma membrane"/>
    <property type="evidence" value="ECO:0007669"/>
    <property type="project" value="UniProtKB-SubCell"/>
</dbReference>
<dbReference type="GO" id="GO:0017004">
    <property type="term" value="P:cytochrome complex assembly"/>
    <property type="evidence" value="ECO:0007669"/>
    <property type="project" value="UniProtKB-KW"/>
</dbReference>
<evidence type="ECO:0000256" key="2">
    <source>
        <dbReference type="ARBA" id="ARBA00004377"/>
    </source>
</evidence>
<name>A0A4R3NVZ8_9HYPH</name>
<proteinExistence type="inferred from homology"/>
<evidence type="ECO:0000313" key="13">
    <source>
        <dbReference type="EMBL" id="TCT43105.1"/>
    </source>
</evidence>
<dbReference type="Proteomes" id="UP000295097">
    <property type="component" value="Unassembled WGS sequence"/>
</dbReference>
<evidence type="ECO:0000313" key="14">
    <source>
        <dbReference type="Proteomes" id="UP000295097"/>
    </source>
</evidence>
<reference evidence="13 14" key="1">
    <citation type="submission" date="2019-03" db="EMBL/GenBank/DDBJ databases">
        <title>Freshwater and sediment microbial communities from various areas in North America, analyzing microbe dynamics in response to fracking.</title>
        <authorList>
            <person name="Lamendella R."/>
        </authorList>
    </citation>
    <scope>NUCLEOTIDE SEQUENCE [LARGE SCALE GENOMIC DNA]</scope>
    <source>
        <strain evidence="13 14">175.2</strain>
    </source>
</reference>
<dbReference type="NCBIfam" id="TIGR03141">
    <property type="entry name" value="cytochro_ccmD"/>
    <property type="match status" value="1"/>
</dbReference>
<comment type="caution">
    <text evidence="13">The sequence shown here is derived from an EMBL/GenBank/DDBJ whole genome shotgun (WGS) entry which is preliminary data.</text>
</comment>
<protein>
    <recommendedName>
        <fullName evidence="4 12">Heme exporter protein D</fullName>
    </recommendedName>
</protein>
<keyword evidence="14" id="KW-1185">Reference proteome</keyword>
<keyword evidence="5 12" id="KW-0813">Transport</keyword>
<comment type="subcellular location">
    <subcellularLocation>
        <location evidence="2 12">Cell inner membrane</location>
        <topology evidence="2 12">Single-pass membrane protein</topology>
    </subcellularLocation>
</comment>
<evidence type="ECO:0000256" key="10">
    <source>
        <dbReference type="ARBA" id="ARBA00022989"/>
    </source>
</evidence>
<keyword evidence="6 12" id="KW-1003">Cell membrane</keyword>
<dbReference type="Pfam" id="PF04995">
    <property type="entry name" value="CcmD"/>
    <property type="match status" value="1"/>
</dbReference>
<comment type="similarity">
    <text evidence="3 12">Belongs to the CcmD/CycX/HelD family.</text>
</comment>
<organism evidence="13 14">
    <name type="scientific">Martelella mediterranea</name>
    <dbReference type="NCBI Taxonomy" id="293089"/>
    <lineage>
        <taxon>Bacteria</taxon>
        <taxon>Pseudomonadati</taxon>
        <taxon>Pseudomonadota</taxon>
        <taxon>Alphaproteobacteria</taxon>
        <taxon>Hyphomicrobiales</taxon>
        <taxon>Aurantimonadaceae</taxon>
        <taxon>Martelella</taxon>
    </lineage>
</organism>
<evidence type="ECO:0000256" key="9">
    <source>
        <dbReference type="ARBA" id="ARBA00022748"/>
    </source>
</evidence>
<dbReference type="AlphaFoldDB" id="A0A4R3NVZ8"/>
<evidence type="ECO:0000256" key="11">
    <source>
        <dbReference type="ARBA" id="ARBA00023136"/>
    </source>
</evidence>
<dbReference type="GO" id="GO:0015886">
    <property type="term" value="P:heme transport"/>
    <property type="evidence" value="ECO:0007669"/>
    <property type="project" value="InterPro"/>
</dbReference>
<evidence type="ECO:0000256" key="5">
    <source>
        <dbReference type="ARBA" id="ARBA00022448"/>
    </source>
</evidence>
<evidence type="ECO:0000256" key="4">
    <source>
        <dbReference type="ARBA" id="ARBA00016461"/>
    </source>
</evidence>
<keyword evidence="9 12" id="KW-0201">Cytochrome c-type biogenesis</keyword>
<dbReference type="OrthoDB" id="8421547at2"/>
<dbReference type="EMBL" id="SMAR01000003">
    <property type="protein sequence ID" value="TCT43105.1"/>
    <property type="molecule type" value="Genomic_DNA"/>
</dbReference>